<dbReference type="GO" id="GO:0017057">
    <property type="term" value="F:6-phosphogluconolactonase activity"/>
    <property type="evidence" value="ECO:0007669"/>
    <property type="project" value="TreeGrafter"/>
</dbReference>
<name>A0A7W6F7T5_9HYPH</name>
<dbReference type="Proteomes" id="UP000517759">
    <property type="component" value="Unassembled WGS sequence"/>
</dbReference>
<dbReference type="Proteomes" id="UP001156881">
    <property type="component" value="Unassembled WGS sequence"/>
</dbReference>
<dbReference type="EMBL" id="BSPG01000010">
    <property type="protein sequence ID" value="GLS44278.1"/>
    <property type="molecule type" value="Genomic_DNA"/>
</dbReference>
<evidence type="ECO:0000256" key="2">
    <source>
        <dbReference type="ARBA" id="ARBA00022526"/>
    </source>
</evidence>
<dbReference type="GO" id="GO:0016853">
    <property type="term" value="F:isomerase activity"/>
    <property type="evidence" value="ECO:0007669"/>
    <property type="project" value="UniProtKB-KW"/>
</dbReference>
<gene>
    <name evidence="3" type="ORF">GCM10007884_22660</name>
    <name evidence="4" type="ORF">GGR33_003218</name>
</gene>
<organism evidence="4 5">
    <name type="scientific">Methylobacterium brachythecii</name>
    <dbReference type="NCBI Taxonomy" id="1176177"/>
    <lineage>
        <taxon>Bacteria</taxon>
        <taxon>Pseudomonadati</taxon>
        <taxon>Pseudomonadota</taxon>
        <taxon>Alphaproteobacteria</taxon>
        <taxon>Hyphomicrobiales</taxon>
        <taxon>Methylobacteriaceae</taxon>
        <taxon>Methylobacterium</taxon>
    </lineage>
</organism>
<dbReference type="InterPro" id="IPR019405">
    <property type="entry name" value="Lactonase_7-beta_prop"/>
</dbReference>
<reference evidence="4 5" key="3">
    <citation type="submission" date="2020-08" db="EMBL/GenBank/DDBJ databases">
        <title>Genomic Encyclopedia of Type Strains, Phase IV (KMG-IV): sequencing the most valuable type-strain genomes for metagenomic binning, comparative biology and taxonomic classification.</title>
        <authorList>
            <person name="Goeker M."/>
        </authorList>
    </citation>
    <scope>NUCLEOTIDE SEQUENCE [LARGE SCALE GENOMIC DNA]</scope>
    <source>
        <strain evidence="4 5">DSM 24105</strain>
    </source>
</reference>
<dbReference type="Gene3D" id="2.130.10.10">
    <property type="entry name" value="YVTN repeat-like/Quinoprotein amine dehydrogenase"/>
    <property type="match status" value="1"/>
</dbReference>
<comment type="caution">
    <text evidence="4">The sequence shown here is derived from an EMBL/GenBank/DDBJ whole genome shotgun (WGS) entry which is preliminary data.</text>
</comment>
<dbReference type="GO" id="GO:0006006">
    <property type="term" value="P:glucose metabolic process"/>
    <property type="evidence" value="ECO:0007669"/>
    <property type="project" value="UniProtKB-KW"/>
</dbReference>
<keyword evidence="2" id="KW-0119">Carbohydrate metabolism</keyword>
<dbReference type="PANTHER" id="PTHR30344">
    <property type="entry name" value="6-PHOSPHOGLUCONOLACTONASE-RELATED"/>
    <property type="match status" value="1"/>
</dbReference>
<comment type="similarity">
    <text evidence="1">Belongs to the cycloisomerase 2 family.</text>
</comment>
<protein>
    <submittedName>
        <fullName evidence="4">6-phosphogluconolactonase (Cycloisomerase 2 family)</fullName>
    </submittedName>
</protein>
<keyword evidence="4" id="KW-0413">Isomerase</keyword>
<dbReference type="EMBL" id="JACIDN010000005">
    <property type="protein sequence ID" value="MBB3903709.1"/>
    <property type="molecule type" value="Genomic_DNA"/>
</dbReference>
<dbReference type="SUPFAM" id="SSF51004">
    <property type="entry name" value="C-terminal (heme d1) domain of cytochrome cd1-nitrite reductase"/>
    <property type="match status" value="1"/>
</dbReference>
<accession>A0A7W6F7T5</accession>
<reference evidence="3" key="4">
    <citation type="submission" date="2023-01" db="EMBL/GenBank/DDBJ databases">
        <title>Draft genome sequence of Methylobacterium brachythecii strain NBRC 107710.</title>
        <authorList>
            <person name="Sun Q."/>
            <person name="Mori K."/>
        </authorList>
    </citation>
    <scope>NUCLEOTIDE SEQUENCE</scope>
    <source>
        <strain evidence="3">NBRC 107710</strain>
    </source>
</reference>
<dbReference type="InterPro" id="IPR011048">
    <property type="entry name" value="Haem_d1_sf"/>
</dbReference>
<dbReference type="PROSITE" id="PS51318">
    <property type="entry name" value="TAT"/>
    <property type="match status" value="1"/>
</dbReference>
<dbReference type="RefSeq" id="WP_246413178.1">
    <property type="nucleotide sequence ID" value="NZ_BSPG01000010.1"/>
</dbReference>
<keyword evidence="2" id="KW-0313">Glucose metabolism</keyword>
<dbReference type="InterPro" id="IPR006311">
    <property type="entry name" value="TAT_signal"/>
</dbReference>
<evidence type="ECO:0000313" key="6">
    <source>
        <dbReference type="Proteomes" id="UP001156881"/>
    </source>
</evidence>
<dbReference type="InterPro" id="IPR050282">
    <property type="entry name" value="Cycloisomerase_2"/>
</dbReference>
<dbReference type="InterPro" id="IPR015943">
    <property type="entry name" value="WD40/YVTN_repeat-like_dom_sf"/>
</dbReference>
<reference evidence="6" key="2">
    <citation type="journal article" date="2019" name="Int. J. Syst. Evol. Microbiol.">
        <title>The Global Catalogue of Microorganisms (GCM) 10K type strain sequencing project: providing services to taxonomists for standard genome sequencing and annotation.</title>
        <authorList>
            <consortium name="The Broad Institute Genomics Platform"/>
            <consortium name="The Broad Institute Genome Sequencing Center for Infectious Disease"/>
            <person name="Wu L."/>
            <person name="Ma J."/>
        </authorList>
    </citation>
    <scope>NUCLEOTIDE SEQUENCE [LARGE SCALE GENOMIC DNA]</scope>
    <source>
        <strain evidence="6">NBRC 107710</strain>
    </source>
</reference>
<proteinExistence type="inferred from homology"/>
<evidence type="ECO:0000256" key="1">
    <source>
        <dbReference type="ARBA" id="ARBA00005564"/>
    </source>
</evidence>
<evidence type="ECO:0000313" key="4">
    <source>
        <dbReference type="EMBL" id="MBB3903709.1"/>
    </source>
</evidence>
<evidence type="ECO:0000313" key="5">
    <source>
        <dbReference type="Proteomes" id="UP000517759"/>
    </source>
</evidence>
<evidence type="ECO:0000313" key="3">
    <source>
        <dbReference type="EMBL" id="GLS44278.1"/>
    </source>
</evidence>
<dbReference type="PANTHER" id="PTHR30344:SF1">
    <property type="entry name" value="6-PHOSPHOGLUCONOLACTONASE"/>
    <property type="match status" value="1"/>
</dbReference>
<reference evidence="3" key="1">
    <citation type="journal article" date="2014" name="Int. J. Syst. Evol. Microbiol.">
        <title>Complete genome of a new Firmicutes species belonging to the dominant human colonic microbiota ('Ruminococcus bicirculans') reveals two chromosomes and a selective capacity to utilize plant glucans.</title>
        <authorList>
            <consortium name="NISC Comparative Sequencing Program"/>
            <person name="Wegmann U."/>
            <person name="Louis P."/>
            <person name="Goesmann A."/>
            <person name="Henrissat B."/>
            <person name="Duncan S.H."/>
            <person name="Flint H.J."/>
        </authorList>
    </citation>
    <scope>NUCLEOTIDE SEQUENCE</scope>
    <source>
        <strain evidence="3">NBRC 107710</strain>
    </source>
</reference>
<dbReference type="AlphaFoldDB" id="A0A7W6F7T5"/>
<sequence>MTQGTISRRTMLEGAAALAALMPGRAAFAEGATGKPRFAYVGCFTTEQRKARGDGINVFAIDAKTGAWTHAQRVPDSVNPSFLILSRDGRFLYVVHGDLDYADAFTVDPSTGTLTALNRAATGGKNGVHLAIDPSNRFLVVANYSSGSVAVLGIRPDGGLSDQHQLIPLEGTPGPHRVEQTASHPHHVVFDPSGRFVIVPDKGLDRVFVFGWDAAAGRLTPAESVDSRPGAGPRHLAFHPKLPVAWVVNELDSTATTYGWDAATGKLTPRQVITTLPSTFFGASTAAEIAVSRDGRSVYCSNRGSDDVAIFSADPATGLLTPKGWEPTQGRDPRFIAFDPEQAFFYAANEQGDTLVQLRADPSSGALSATGQTVKTLSPVTIAFSATTG</sequence>
<keyword evidence="6" id="KW-1185">Reference proteome</keyword>
<dbReference type="Pfam" id="PF10282">
    <property type="entry name" value="Lactonase"/>
    <property type="match status" value="1"/>
</dbReference>